<dbReference type="CDD" id="cd16429">
    <property type="entry name" value="VirB10"/>
    <property type="match status" value="1"/>
</dbReference>
<keyword evidence="4 7" id="KW-1133">Transmembrane helix</keyword>
<evidence type="ECO:0000256" key="5">
    <source>
        <dbReference type="ARBA" id="ARBA00023136"/>
    </source>
</evidence>
<dbReference type="EMBL" id="QBKP01000027">
    <property type="protein sequence ID" value="PTX41818.1"/>
    <property type="molecule type" value="Genomic_DNA"/>
</dbReference>
<name>A0A2T6ADC8_9RHOB</name>
<protein>
    <submittedName>
        <fullName evidence="8">Type IV secretion system protein VirB10</fullName>
    </submittedName>
</protein>
<feature type="transmembrane region" description="Helical" evidence="7">
    <location>
        <begin position="31"/>
        <end position="52"/>
    </location>
</feature>
<evidence type="ECO:0000256" key="6">
    <source>
        <dbReference type="SAM" id="Coils"/>
    </source>
</evidence>
<dbReference type="OrthoDB" id="9807354at2"/>
<proteinExistence type="inferred from homology"/>
<dbReference type="InterPro" id="IPR042217">
    <property type="entry name" value="T4SS_VirB10/TrbI"/>
</dbReference>
<keyword evidence="3 7" id="KW-0812">Transmembrane</keyword>
<comment type="similarity">
    <text evidence="2">Belongs to the TrbI/VirB10 family.</text>
</comment>
<dbReference type="Proteomes" id="UP000244224">
    <property type="component" value="Unassembled WGS sequence"/>
</dbReference>
<dbReference type="InterPro" id="IPR005498">
    <property type="entry name" value="T4SS_VirB10/TraB/TrbI"/>
</dbReference>
<comment type="subcellular location">
    <subcellularLocation>
        <location evidence="1">Membrane</location>
        <topology evidence="1">Single-pass membrane protein</topology>
    </subcellularLocation>
</comment>
<evidence type="ECO:0000256" key="3">
    <source>
        <dbReference type="ARBA" id="ARBA00022692"/>
    </source>
</evidence>
<accession>A0A2T6ADC8</accession>
<dbReference type="RefSeq" id="WP_158640803.1">
    <property type="nucleotide sequence ID" value="NZ_QBKP01000027.1"/>
</dbReference>
<evidence type="ECO:0000256" key="1">
    <source>
        <dbReference type="ARBA" id="ARBA00004167"/>
    </source>
</evidence>
<reference evidence="8 9" key="1">
    <citation type="submission" date="2018-04" db="EMBL/GenBank/DDBJ databases">
        <title>Genomic Encyclopedia of Archaeal and Bacterial Type Strains, Phase II (KMG-II): from individual species to whole genera.</title>
        <authorList>
            <person name="Goeker M."/>
        </authorList>
    </citation>
    <scope>NUCLEOTIDE SEQUENCE [LARGE SCALE GENOMIC DNA]</scope>
    <source>
        <strain evidence="8 9">DSM 21823</strain>
    </source>
</reference>
<dbReference type="Pfam" id="PF03743">
    <property type="entry name" value="TrbI"/>
    <property type="match status" value="1"/>
</dbReference>
<organism evidence="8 9">
    <name type="scientific">Gemmobacter caeni</name>
    <dbReference type="NCBI Taxonomy" id="589035"/>
    <lineage>
        <taxon>Bacteria</taxon>
        <taxon>Pseudomonadati</taxon>
        <taxon>Pseudomonadota</taxon>
        <taxon>Alphaproteobacteria</taxon>
        <taxon>Rhodobacterales</taxon>
        <taxon>Paracoccaceae</taxon>
        <taxon>Gemmobacter</taxon>
    </lineage>
</organism>
<dbReference type="Gene3D" id="2.40.128.260">
    <property type="entry name" value="Type IV secretion system, VirB10/TraB/TrbI"/>
    <property type="match status" value="1"/>
</dbReference>
<feature type="coiled-coil region" evidence="6">
    <location>
        <begin position="100"/>
        <end position="204"/>
    </location>
</feature>
<keyword evidence="9" id="KW-1185">Reference proteome</keyword>
<evidence type="ECO:0000256" key="7">
    <source>
        <dbReference type="SAM" id="Phobius"/>
    </source>
</evidence>
<evidence type="ECO:0000313" key="8">
    <source>
        <dbReference type="EMBL" id="PTX41818.1"/>
    </source>
</evidence>
<keyword evidence="5 7" id="KW-0472">Membrane</keyword>
<evidence type="ECO:0000256" key="4">
    <source>
        <dbReference type="ARBA" id="ARBA00022989"/>
    </source>
</evidence>
<dbReference type="AlphaFoldDB" id="A0A2T6ADC8"/>
<keyword evidence="6" id="KW-0175">Coiled coil</keyword>
<sequence length="435" mass="45658">MAETPDQEARLAARLEALKGPGKRKRGVNPWVLSAVTGVAGLGVGAWIVAFAPEAGPEEGLPASTATEFQEDAGLDGFRIREDEAPALPQATPTSEDPELASLRATVAELQAEIARLRANPETVTVADEAALAALQARIDEVEAASAAREAALQDAELENERLRAQIEAGALLADEESAAREAAARREEELARRRAEAEALEAARINSDMVAFRDGASGGGPDGETAREATGDAAFLREGAGRAEVRTAEIIANPGSTLVQGTLIEAALETAISTDLAGNVVAQVSHDVWSFDMSRVLVPRGAKLYGRYDSDTDLGQRRVLIAWDRLVTPDGQSVDLAAYGTDPVGRSGLPGKVRTHFLKRFGSAALISIIGAAPAVAAAQVEDENATDAVEDIGDGFTESIGTVLGDYLTIAPTIYVNQGTVVLIRVDADIEMF</sequence>
<dbReference type="GO" id="GO:0016020">
    <property type="term" value="C:membrane"/>
    <property type="evidence" value="ECO:0007669"/>
    <property type="project" value="UniProtKB-SubCell"/>
</dbReference>
<evidence type="ECO:0000256" key="2">
    <source>
        <dbReference type="ARBA" id="ARBA00010265"/>
    </source>
</evidence>
<evidence type="ECO:0000313" key="9">
    <source>
        <dbReference type="Proteomes" id="UP000244224"/>
    </source>
</evidence>
<comment type="caution">
    <text evidence="8">The sequence shown here is derived from an EMBL/GenBank/DDBJ whole genome shotgun (WGS) entry which is preliminary data.</text>
</comment>
<dbReference type="Gene3D" id="1.20.5.1700">
    <property type="match status" value="1"/>
</dbReference>
<gene>
    <name evidence="8" type="ORF">C8N34_12723</name>
</gene>